<dbReference type="AlphaFoldDB" id="A0AB39R7Z7"/>
<evidence type="ECO:0000313" key="2">
    <source>
        <dbReference type="EMBL" id="XDQ49865.1"/>
    </source>
</evidence>
<evidence type="ECO:0000256" key="1">
    <source>
        <dbReference type="SAM" id="MobiDB-lite"/>
    </source>
</evidence>
<dbReference type="RefSeq" id="WP_369228395.1">
    <property type="nucleotide sequence ID" value="NZ_CP163441.1"/>
</dbReference>
<feature type="region of interest" description="Disordered" evidence="1">
    <location>
        <begin position="1"/>
        <end position="38"/>
    </location>
</feature>
<feature type="compositionally biased region" description="Basic and acidic residues" evidence="1">
    <location>
        <begin position="12"/>
        <end position="32"/>
    </location>
</feature>
<reference evidence="2" key="1">
    <citation type="submission" date="2024-07" db="EMBL/GenBank/DDBJ databases">
        <authorList>
            <person name="Yu S.T."/>
        </authorList>
    </citation>
    <scope>NUCLEOTIDE SEQUENCE</scope>
    <source>
        <strain evidence="2">R39</strain>
    </source>
</reference>
<proteinExistence type="predicted"/>
<name>A0AB39R7Z7_9ACTN</name>
<protein>
    <submittedName>
        <fullName evidence="2">Uncharacterized protein</fullName>
    </submittedName>
</protein>
<accession>A0AB39R7Z7</accession>
<feature type="compositionally biased region" description="Polar residues" evidence="1">
    <location>
        <begin position="1"/>
        <end position="10"/>
    </location>
</feature>
<gene>
    <name evidence="2" type="ORF">AB5J52_30595</name>
</gene>
<dbReference type="EMBL" id="CP163441">
    <property type="protein sequence ID" value="XDQ49865.1"/>
    <property type="molecule type" value="Genomic_DNA"/>
</dbReference>
<organism evidence="2">
    <name type="scientific">Streptomyces sp. R39</name>
    <dbReference type="NCBI Taxonomy" id="3238631"/>
    <lineage>
        <taxon>Bacteria</taxon>
        <taxon>Bacillati</taxon>
        <taxon>Actinomycetota</taxon>
        <taxon>Actinomycetes</taxon>
        <taxon>Kitasatosporales</taxon>
        <taxon>Streptomycetaceae</taxon>
        <taxon>Streptomyces</taxon>
    </lineage>
</organism>
<sequence>MSCSSSTGTTPDARRTRGFDKYRAPDENRKLTDPCNIDMLGRSDGAKIEKGATVQIRDRQTRVRRYAELGEDFEYAVA</sequence>